<feature type="compositionally biased region" description="Pro residues" evidence="1">
    <location>
        <begin position="30"/>
        <end position="41"/>
    </location>
</feature>
<gene>
    <name evidence="4" type="ORF">EMO90_00580</name>
</gene>
<evidence type="ECO:0000259" key="3">
    <source>
        <dbReference type="SMART" id="SM00278"/>
    </source>
</evidence>
<feature type="compositionally biased region" description="Low complexity" evidence="1">
    <location>
        <begin position="142"/>
        <end position="179"/>
    </location>
</feature>
<dbReference type="Pfam" id="PF12836">
    <property type="entry name" value="HHH_3"/>
    <property type="match status" value="1"/>
</dbReference>
<evidence type="ECO:0000256" key="1">
    <source>
        <dbReference type="SAM" id="MobiDB-lite"/>
    </source>
</evidence>
<protein>
    <recommendedName>
        <fullName evidence="3">Helix-hairpin-helix DNA-binding motif class 1 domain-containing protein</fullName>
    </recommendedName>
</protein>
<feature type="region of interest" description="Disordered" evidence="1">
    <location>
        <begin position="139"/>
        <end position="206"/>
    </location>
</feature>
<feature type="domain" description="Helix-hairpin-helix DNA-binding motif class 1" evidence="3">
    <location>
        <begin position="220"/>
        <end position="239"/>
    </location>
</feature>
<dbReference type="Gene3D" id="1.10.150.320">
    <property type="entry name" value="Photosystem II 12 kDa extrinsic protein"/>
    <property type="match status" value="1"/>
</dbReference>
<keyword evidence="5" id="KW-1185">Reference proteome</keyword>
<feature type="region of interest" description="Disordered" evidence="1">
    <location>
        <begin position="1"/>
        <end position="54"/>
    </location>
</feature>
<reference evidence="4 5" key="1">
    <citation type="journal article" date="2019" name="Syst. Appl. Microbiol.">
        <title>Characterization of Bifidobacterium species in feaces of the Egyptian fruit bat: Description of B. vespertilionis sp. nov. and B. rousetti sp. nov.</title>
        <authorList>
            <person name="Modesto M."/>
            <person name="Satti M."/>
            <person name="Watanabe K."/>
            <person name="Puglisi E."/>
            <person name="Morelli L."/>
            <person name="Huang C.-H."/>
            <person name="Liou J.-S."/>
            <person name="Miyashita M."/>
            <person name="Tamura T."/>
            <person name="Saito S."/>
            <person name="Mori K."/>
            <person name="Huang L."/>
            <person name="Sciavilla P."/>
            <person name="Sandri C."/>
            <person name="Spiezio C."/>
            <person name="Vitali F."/>
            <person name="Cavalieri D."/>
            <person name="Perpetuini G."/>
            <person name="Tofalo R."/>
            <person name="Bonetti A."/>
            <person name="Arita M."/>
            <person name="Mattarelli P."/>
        </authorList>
    </citation>
    <scope>NUCLEOTIDE SEQUENCE [LARGE SCALE GENOMIC DNA]</scope>
    <source>
        <strain evidence="4 5">RST16</strain>
    </source>
</reference>
<dbReference type="InterPro" id="IPR003583">
    <property type="entry name" value="Hlx-hairpin-Hlx_DNA-bd_motif"/>
</dbReference>
<sequence>MPHSSTGVDEMDPRMGLVHGGSMNMNASITPPPPPPPPLPPAQHGTSVPVSSVPVSPVAGRPVLGRLAGVNRGDDMVRARESAAAAKLRSRPRVLLSPVHAVTVILLLVAALALSLTLLAQQTVSSAAVDGELTAAAVSDHPAPQQAGEPSASASASLSTSVPVPTSVPSSTPQSDAPAAPTPSQPVVSPVSPQVSPPVASQAPAPVEDGRVDLNTASAAELDAVKGIGPAIAQRIIDHRRKIGRFTSVDQLLDVPGIGVRTLEKMRGELVVR</sequence>
<dbReference type="SMART" id="SM00278">
    <property type="entry name" value="HhH1"/>
    <property type="match status" value="2"/>
</dbReference>
<accession>A0ABQ6SV38</accession>
<dbReference type="PANTHER" id="PTHR21180">
    <property type="entry name" value="ENDONUCLEASE/EXONUCLEASE/PHOSPHATASE FAMILY DOMAIN-CONTAINING PROTEIN 1"/>
    <property type="match status" value="1"/>
</dbReference>
<feature type="domain" description="Helix-hairpin-helix DNA-binding motif class 1" evidence="3">
    <location>
        <begin position="250"/>
        <end position="269"/>
    </location>
</feature>
<name>A0ABQ6SV38_9BIFI</name>
<dbReference type="InterPro" id="IPR004509">
    <property type="entry name" value="Competence_ComEA_HhH"/>
</dbReference>
<dbReference type="InterPro" id="IPR051675">
    <property type="entry name" value="Endo/Exo/Phosphatase_dom_1"/>
</dbReference>
<keyword evidence="2" id="KW-0472">Membrane</keyword>
<evidence type="ECO:0000313" key="4">
    <source>
        <dbReference type="EMBL" id="KAA8822524.1"/>
    </source>
</evidence>
<dbReference type="EMBL" id="RZNZ01000001">
    <property type="protein sequence ID" value="KAA8822524.1"/>
    <property type="molecule type" value="Genomic_DNA"/>
</dbReference>
<feature type="compositionally biased region" description="Low complexity" evidence="1">
    <location>
        <begin position="185"/>
        <end position="206"/>
    </location>
</feature>
<comment type="caution">
    <text evidence="4">The sequence shown here is derived from an EMBL/GenBank/DDBJ whole genome shotgun (WGS) entry which is preliminary data.</text>
</comment>
<organism evidence="4 5">
    <name type="scientific">Bifidobacterium vespertilionis</name>
    <dbReference type="NCBI Taxonomy" id="2562524"/>
    <lineage>
        <taxon>Bacteria</taxon>
        <taxon>Bacillati</taxon>
        <taxon>Actinomycetota</taxon>
        <taxon>Actinomycetes</taxon>
        <taxon>Bifidobacteriales</taxon>
        <taxon>Bifidobacteriaceae</taxon>
        <taxon>Bifidobacterium</taxon>
    </lineage>
</organism>
<evidence type="ECO:0000313" key="5">
    <source>
        <dbReference type="Proteomes" id="UP000374630"/>
    </source>
</evidence>
<evidence type="ECO:0000256" key="2">
    <source>
        <dbReference type="SAM" id="Phobius"/>
    </source>
</evidence>
<feature type="transmembrane region" description="Helical" evidence="2">
    <location>
        <begin position="94"/>
        <end position="120"/>
    </location>
</feature>
<dbReference type="PANTHER" id="PTHR21180:SF32">
    <property type="entry name" value="ENDONUCLEASE_EXONUCLEASE_PHOSPHATASE FAMILY DOMAIN-CONTAINING PROTEIN 1"/>
    <property type="match status" value="1"/>
</dbReference>
<keyword evidence="2" id="KW-0812">Transmembrane</keyword>
<proteinExistence type="predicted"/>
<keyword evidence="2" id="KW-1133">Transmembrane helix</keyword>
<dbReference type="InterPro" id="IPR010994">
    <property type="entry name" value="RuvA_2-like"/>
</dbReference>
<dbReference type="Proteomes" id="UP000374630">
    <property type="component" value="Unassembled WGS sequence"/>
</dbReference>
<dbReference type="NCBIfam" id="TIGR00426">
    <property type="entry name" value="competence protein ComEA helix-hairpin-helix repeat region"/>
    <property type="match status" value="1"/>
</dbReference>
<dbReference type="SUPFAM" id="SSF47781">
    <property type="entry name" value="RuvA domain 2-like"/>
    <property type="match status" value="1"/>
</dbReference>